<sequence length="243" mass="25480">MKAILIAATCVLCVACSKSEDKPAEAKTPEAVQPAPQATAQPQQTPATPAANASPLTRSADGVTYENDYMGLSIAKPEGWYAQPAEETMKMSQRGTDMVAGDDKMLKAMLDASLKSSLPLFSFFEAPPGTPGKQIASLVGVAENISALPGIKSGCDYLSHVGQMLKSAAPQFSVSDTCKTERIQGNTFGVLEVTAKQAGILMTQHYYACRKGEHAVAMVGTSYDAAGATKLGQVLQTLKVKCG</sequence>
<protein>
    <submittedName>
        <fullName evidence="2">Uncharacterized protein</fullName>
    </submittedName>
</protein>
<gene>
    <name evidence="2" type="ORF">CCO03_06545</name>
</gene>
<evidence type="ECO:0000256" key="1">
    <source>
        <dbReference type="SAM" id="MobiDB-lite"/>
    </source>
</evidence>
<organism evidence="2 3">
    <name type="scientific">Comamonas serinivorans</name>
    <dbReference type="NCBI Taxonomy" id="1082851"/>
    <lineage>
        <taxon>Bacteria</taxon>
        <taxon>Pseudomonadati</taxon>
        <taxon>Pseudomonadota</taxon>
        <taxon>Betaproteobacteria</taxon>
        <taxon>Burkholderiales</taxon>
        <taxon>Comamonadaceae</taxon>
        <taxon>Comamonas</taxon>
    </lineage>
</organism>
<reference evidence="2 3" key="1">
    <citation type="submission" date="2017-05" db="EMBL/GenBank/DDBJ databases">
        <authorList>
            <person name="Song R."/>
            <person name="Chenine A.L."/>
            <person name="Ruprecht R.M."/>
        </authorList>
    </citation>
    <scope>NUCLEOTIDE SEQUENCE [LARGE SCALE GENOMIC DNA]</scope>
    <source>
        <strain evidence="2 3">DSM 26136</strain>
    </source>
</reference>
<feature type="region of interest" description="Disordered" evidence="1">
    <location>
        <begin position="24"/>
        <end position="58"/>
    </location>
</feature>
<feature type="compositionally biased region" description="Low complexity" evidence="1">
    <location>
        <begin position="29"/>
        <end position="57"/>
    </location>
</feature>
<evidence type="ECO:0000313" key="3">
    <source>
        <dbReference type="Proteomes" id="UP000196138"/>
    </source>
</evidence>
<proteinExistence type="predicted"/>
<accession>A0A1Y0ELT9</accession>
<dbReference type="EMBL" id="CP021455">
    <property type="protein sequence ID" value="ARU04378.1"/>
    <property type="molecule type" value="Genomic_DNA"/>
</dbReference>
<dbReference type="KEGG" id="cser:CCO03_06545"/>
<keyword evidence="3" id="KW-1185">Reference proteome</keyword>
<name>A0A1Y0ELT9_9BURK</name>
<evidence type="ECO:0000313" key="2">
    <source>
        <dbReference type="EMBL" id="ARU04378.1"/>
    </source>
</evidence>
<dbReference type="OrthoDB" id="9180224at2"/>
<dbReference type="AlphaFoldDB" id="A0A1Y0ELT9"/>
<dbReference type="Proteomes" id="UP000196138">
    <property type="component" value="Chromosome"/>
</dbReference>
<dbReference type="RefSeq" id="WP_087278833.1">
    <property type="nucleotide sequence ID" value="NZ_CP021455.1"/>
</dbReference>